<feature type="compositionally biased region" description="Pro residues" evidence="1">
    <location>
        <begin position="74"/>
        <end position="83"/>
    </location>
</feature>
<dbReference type="GeneID" id="22915264"/>
<feature type="compositionally biased region" description="Basic and acidic residues" evidence="1">
    <location>
        <begin position="37"/>
        <end position="50"/>
    </location>
</feature>
<dbReference type="EMBL" id="AFNH02001123">
    <property type="protein sequence ID" value="EZG44185.1"/>
    <property type="molecule type" value="Genomic_DNA"/>
</dbReference>
<evidence type="ECO:0000313" key="2">
    <source>
        <dbReference type="EMBL" id="EZG44185.1"/>
    </source>
</evidence>
<reference evidence="2" key="1">
    <citation type="submission" date="2013-12" db="EMBL/GenBank/DDBJ databases">
        <authorList>
            <person name="Omoto C.K."/>
            <person name="Sibley D."/>
            <person name="Venepally P."/>
            <person name="Hadjithomas M."/>
            <person name="Karamycheva S."/>
            <person name="Brunk B."/>
            <person name="Roos D."/>
            <person name="Caler E."/>
            <person name="Lorenzi H."/>
        </authorList>
    </citation>
    <scope>NUCLEOTIDE SEQUENCE</scope>
</reference>
<dbReference type="Proteomes" id="UP000019763">
    <property type="component" value="Unassembled WGS sequence"/>
</dbReference>
<sequence>MTALEYAALHMKKTSPILVVNRSQSTPNVDGPSSRPGPEKKMGIRRKNSDKSGGNTGRANKRVYSVRAEEFSPYYPPLSPRPPARTTTFSSSAKPGDSQPPRDWRPGDSHAPLETPPSPKPNDSPTNDPSAGSPRVSYLDSTAEVSASPAVSTSAEGSPRSAALPSELLSGPTMTDSQSPDPANSPPAGPSIALPAGPSLPPGPTPGTDNHRPEPPTLPPTTSMASGDMPGVLRKVSLTRHSPNSPANVGLVVETPKPETPDHRPGGGKGKAKAKTKAAPGGRKFGAAVPKATTATGLRTKDASKMVENMDPYDAQLVYTVCNFSRAACITDPVDVPSVRQRDEAVAAFMLLYSAKLQAAGRQLPVATAAAHLCNLSAGQLVSEKSKKEGQKVAFLAQFVCRPLILGVQAADPAKAKSDISDCHFMRGDPPVNLKDRLQPWCDEAAEHWTWSTAVALWENGRAETLLTDLVTAMGNGQRNPADDTFLAPLAAIKDVISC</sequence>
<dbReference type="AlphaFoldDB" id="A0A023AZH2"/>
<keyword evidence="3" id="KW-1185">Reference proteome</keyword>
<feature type="compositionally biased region" description="Polar residues" evidence="1">
    <location>
        <begin position="172"/>
        <end position="182"/>
    </location>
</feature>
<feature type="compositionally biased region" description="Polar residues" evidence="1">
    <location>
        <begin position="139"/>
        <end position="156"/>
    </location>
</feature>
<accession>A0A023AZH2</accession>
<feature type="compositionally biased region" description="Basic and acidic residues" evidence="1">
    <location>
        <begin position="256"/>
        <end position="265"/>
    </location>
</feature>
<feature type="region of interest" description="Disordered" evidence="1">
    <location>
        <begin position="11"/>
        <end position="285"/>
    </location>
</feature>
<comment type="caution">
    <text evidence="2">The sequence shown here is derived from an EMBL/GenBank/DDBJ whole genome shotgun (WGS) entry which is preliminary data.</text>
</comment>
<dbReference type="VEuPathDB" id="CryptoDB:GNI_150900"/>
<name>A0A023AZH2_GRENI</name>
<evidence type="ECO:0000313" key="3">
    <source>
        <dbReference type="Proteomes" id="UP000019763"/>
    </source>
</evidence>
<evidence type="ECO:0000256" key="1">
    <source>
        <dbReference type="SAM" id="MobiDB-lite"/>
    </source>
</evidence>
<organism evidence="2 3">
    <name type="scientific">Gregarina niphandrodes</name>
    <name type="common">Septate eugregarine</name>
    <dbReference type="NCBI Taxonomy" id="110365"/>
    <lineage>
        <taxon>Eukaryota</taxon>
        <taxon>Sar</taxon>
        <taxon>Alveolata</taxon>
        <taxon>Apicomplexa</taxon>
        <taxon>Conoidasida</taxon>
        <taxon>Gregarinasina</taxon>
        <taxon>Eugregarinorida</taxon>
        <taxon>Gregarinidae</taxon>
        <taxon>Gregarina</taxon>
    </lineage>
</organism>
<proteinExistence type="predicted"/>
<gene>
    <name evidence="2" type="ORF">GNI_150900</name>
</gene>
<protein>
    <submittedName>
        <fullName evidence="2">Uncharacterized protein</fullName>
    </submittedName>
</protein>
<dbReference type="RefSeq" id="XP_011132771.1">
    <property type="nucleotide sequence ID" value="XM_011134469.1"/>
</dbReference>